<reference evidence="1 2" key="1">
    <citation type="submission" date="2015-01" db="EMBL/GenBank/DDBJ databases">
        <title>Evolution of Trichinella species and genotypes.</title>
        <authorList>
            <person name="Korhonen P.K."/>
            <person name="Edoardo P."/>
            <person name="Giuseppe L.R."/>
            <person name="Gasser R.B."/>
        </authorList>
    </citation>
    <scope>NUCLEOTIDE SEQUENCE [LARGE SCALE GENOMIC DNA]</scope>
    <source>
        <strain evidence="1">ISS2496</strain>
    </source>
</reference>
<evidence type="ECO:0000313" key="1">
    <source>
        <dbReference type="EMBL" id="KRY08844.1"/>
    </source>
</evidence>
<name>A0A0V0Z935_9BILA</name>
<evidence type="ECO:0000313" key="2">
    <source>
        <dbReference type="Proteomes" id="UP000054783"/>
    </source>
</evidence>
<gene>
    <name evidence="1" type="ORF">T12_17004</name>
</gene>
<dbReference type="Proteomes" id="UP000054783">
    <property type="component" value="Unassembled WGS sequence"/>
</dbReference>
<sequence>MGPTGCNNLRVNGHCWPHEWIRGTDPVRRTTVVLNTTMPAQGLQLVIDPTRYSRMEKLLRVTTCCLRWVDQLRKP</sequence>
<proteinExistence type="predicted"/>
<protein>
    <submittedName>
        <fullName evidence="1">Uncharacterized protein</fullName>
    </submittedName>
</protein>
<keyword evidence="2" id="KW-1185">Reference proteome</keyword>
<dbReference type="EMBL" id="JYDQ01000306">
    <property type="protein sequence ID" value="KRY08844.1"/>
    <property type="molecule type" value="Genomic_DNA"/>
</dbReference>
<organism evidence="1 2">
    <name type="scientific">Trichinella patagoniensis</name>
    <dbReference type="NCBI Taxonomy" id="990121"/>
    <lineage>
        <taxon>Eukaryota</taxon>
        <taxon>Metazoa</taxon>
        <taxon>Ecdysozoa</taxon>
        <taxon>Nematoda</taxon>
        <taxon>Enoplea</taxon>
        <taxon>Dorylaimia</taxon>
        <taxon>Trichinellida</taxon>
        <taxon>Trichinellidae</taxon>
        <taxon>Trichinella</taxon>
    </lineage>
</organism>
<comment type="caution">
    <text evidence="1">The sequence shown here is derived from an EMBL/GenBank/DDBJ whole genome shotgun (WGS) entry which is preliminary data.</text>
</comment>
<accession>A0A0V0Z935</accession>
<dbReference type="AlphaFoldDB" id="A0A0V0Z935"/>